<gene>
    <name evidence="3" type="ORF">BCR36DRAFT_352225</name>
</gene>
<feature type="region of interest" description="Disordered" evidence="2">
    <location>
        <begin position="197"/>
        <end position="229"/>
    </location>
</feature>
<reference evidence="3 4" key="2">
    <citation type="submission" date="2016-08" db="EMBL/GenBank/DDBJ databases">
        <title>Pervasive Adenine N6-methylation of Active Genes in Fungi.</title>
        <authorList>
            <consortium name="DOE Joint Genome Institute"/>
            <person name="Mondo S.J."/>
            <person name="Dannebaum R.O."/>
            <person name="Kuo R.C."/>
            <person name="Labutti K."/>
            <person name="Haridas S."/>
            <person name="Kuo A."/>
            <person name="Salamov A."/>
            <person name="Ahrendt S.R."/>
            <person name="Lipzen A."/>
            <person name="Sullivan W."/>
            <person name="Andreopoulos W.B."/>
            <person name="Clum A."/>
            <person name="Lindquist E."/>
            <person name="Daum C."/>
            <person name="Ramamoorthy G.K."/>
            <person name="Gryganskyi A."/>
            <person name="Culley D."/>
            <person name="Magnuson J.K."/>
            <person name="James T.Y."/>
            <person name="O'Malley M.A."/>
            <person name="Stajich J.E."/>
            <person name="Spatafora J.W."/>
            <person name="Visel A."/>
            <person name="Grigoriev I.V."/>
        </authorList>
    </citation>
    <scope>NUCLEOTIDE SEQUENCE [LARGE SCALE GENOMIC DNA]</scope>
    <source>
        <strain evidence="4">finn</strain>
    </source>
</reference>
<feature type="compositionally biased region" description="Polar residues" evidence="2">
    <location>
        <begin position="339"/>
        <end position="348"/>
    </location>
</feature>
<dbReference type="AlphaFoldDB" id="A0A1Y1VA45"/>
<accession>A0A1Y1VA45</accession>
<evidence type="ECO:0000256" key="1">
    <source>
        <dbReference type="SAM" id="Coils"/>
    </source>
</evidence>
<evidence type="ECO:0000313" key="4">
    <source>
        <dbReference type="Proteomes" id="UP000193719"/>
    </source>
</evidence>
<feature type="region of interest" description="Disordered" evidence="2">
    <location>
        <begin position="339"/>
        <end position="366"/>
    </location>
</feature>
<evidence type="ECO:0000313" key="3">
    <source>
        <dbReference type="EMBL" id="ORX50256.1"/>
    </source>
</evidence>
<keyword evidence="1" id="KW-0175">Coiled coil</keyword>
<dbReference type="OrthoDB" id="10651587at2759"/>
<evidence type="ECO:0000256" key="2">
    <source>
        <dbReference type="SAM" id="MobiDB-lite"/>
    </source>
</evidence>
<organism evidence="3 4">
    <name type="scientific">Piromyces finnis</name>
    <dbReference type="NCBI Taxonomy" id="1754191"/>
    <lineage>
        <taxon>Eukaryota</taxon>
        <taxon>Fungi</taxon>
        <taxon>Fungi incertae sedis</taxon>
        <taxon>Chytridiomycota</taxon>
        <taxon>Chytridiomycota incertae sedis</taxon>
        <taxon>Neocallimastigomycetes</taxon>
        <taxon>Neocallimastigales</taxon>
        <taxon>Neocallimastigaceae</taxon>
        <taxon>Piromyces</taxon>
    </lineage>
</organism>
<dbReference type="EMBL" id="MCFH01000021">
    <property type="protein sequence ID" value="ORX50256.1"/>
    <property type="molecule type" value="Genomic_DNA"/>
</dbReference>
<feature type="non-terminal residue" evidence="3">
    <location>
        <position position="803"/>
    </location>
</feature>
<feature type="coiled-coil region" evidence="1">
    <location>
        <begin position="536"/>
        <end position="671"/>
    </location>
</feature>
<feature type="compositionally biased region" description="Polar residues" evidence="2">
    <location>
        <begin position="220"/>
        <end position="229"/>
    </location>
</feature>
<proteinExistence type="predicted"/>
<dbReference type="Proteomes" id="UP000193719">
    <property type="component" value="Unassembled WGS sequence"/>
</dbReference>
<sequence>MEIPLKPNTLSFEELIELRLKEEQEKIQTDKKQGSDKNGNIKNNKEENLENPIISRKINGNLNLPNINTPLYDSNDYKCKNSTENGSNNSTYYDDDVNNDVEVDIDNNNNKKTNIMQNKSTNSFYNYNIMSIHEENLNDIQKSMNYYNLDDTESNYNNSIQEVDNNINNDNNISEIPTKITNSDANNYSIHSRISSTLSYQDEDRNPMNYNSNNDKRQNTKNTGNIPKSYSSISTLVNDYDNKSEFNDKDLYKNFDCYLSNNGRNCCNINNINNDNIENTKSIISKNQNYNKINGSPCKQYYTNYNDNKEIMQITKSKVSEIKELFEKNKSTKIFTNENPSNLVNQNNIKKKTKSYIDPPPPPSPPKEIDLEEKKLISKDNKLNEQILKPLKQLNKYHWKMLCNHKNEELNEYQLLESQVNHEMQFSPKVNKNSNENNTISNISNSSINNNENININKNNCLNDNKCSKVNAKDNHINIIHSNDSDDYMCKKNSPNSTKTQYNEQKSKNITNLIKDDNSFNNYMINIENDNIKYGNYEYTDLEKELKEEIQKYKEANIRLEKLQNETTTLNQRLIQEKNSFDELKRNEMMNINYLKQKNEELQLEIENIKKNKSNKLELNNTNVDMDSLLKENKELKEKIKTIEKKTKSEKEEYIKEIDKLKDEMKQLLRNTCVTATHNRKSPKKSTYAKIPFFQNKEDSKIIINKNSSILQFKINPKNSEISSTNNKDSDTMILKNLDNNTSNFNINTNNLNNSNGDTIKNTMLINNINDNNNSITNNSANTNININSSINIYSNTKTNAND</sequence>
<feature type="region of interest" description="Disordered" evidence="2">
    <location>
        <begin position="26"/>
        <end position="48"/>
    </location>
</feature>
<comment type="caution">
    <text evidence="3">The sequence shown here is derived from an EMBL/GenBank/DDBJ whole genome shotgun (WGS) entry which is preliminary data.</text>
</comment>
<keyword evidence="4" id="KW-1185">Reference proteome</keyword>
<name>A0A1Y1VA45_9FUNG</name>
<reference evidence="3 4" key="1">
    <citation type="submission" date="2016-08" db="EMBL/GenBank/DDBJ databases">
        <title>Genomes of anaerobic fungi encode conserved fungal cellulosomes for biomass hydrolysis.</title>
        <authorList>
            <consortium name="DOE Joint Genome Institute"/>
            <person name="Haitjema C.H."/>
            <person name="Gilmore S.P."/>
            <person name="Henske J.K."/>
            <person name="Solomon K.V."/>
            <person name="De Groot R."/>
            <person name="Kuo A."/>
            <person name="Mondo S.J."/>
            <person name="Salamov A.A."/>
            <person name="Labutti K."/>
            <person name="Zhao Z."/>
            <person name="Chiniquy J."/>
            <person name="Barry K."/>
            <person name="Brewer H.M."/>
            <person name="Purvine S.O."/>
            <person name="Wright A.T."/>
            <person name="Boxma B."/>
            <person name="Van Alen T."/>
            <person name="Hackstein J.H."/>
            <person name="Baker S.E."/>
            <person name="Grigoriev I.V."/>
            <person name="O'Malley M.A."/>
        </authorList>
    </citation>
    <scope>NUCLEOTIDE SEQUENCE [LARGE SCALE GENOMIC DNA]</scope>
    <source>
        <strain evidence="4">finn</strain>
    </source>
</reference>
<protein>
    <submittedName>
        <fullName evidence="3">Uncharacterized protein</fullName>
    </submittedName>
</protein>
<feature type="compositionally biased region" description="Basic and acidic residues" evidence="2">
    <location>
        <begin position="26"/>
        <end position="35"/>
    </location>
</feature>